<evidence type="ECO:0000259" key="5">
    <source>
        <dbReference type="PROSITE" id="PS50887"/>
    </source>
</evidence>
<comment type="catalytic activity">
    <reaction evidence="3">
        <text>2 GTP = 3',3'-c-di-GMP + 2 diphosphate</text>
        <dbReference type="Rhea" id="RHEA:24898"/>
        <dbReference type="ChEBI" id="CHEBI:33019"/>
        <dbReference type="ChEBI" id="CHEBI:37565"/>
        <dbReference type="ChEBI" id="CHEBI:58805"/>
        <dbReference type="EC" id="2.7.7.65"/>
    </reaction>
</comment>
<dbReference type="InterPro" id="IPR043128">
    <property type="entry name" value="Rev_trsase/Diguanyl_cyclase"/>
</dbReference>
<dbReference type="SUPFAM" id="SSF55073">
    <property type="entry name" value="Nucleotide cyclase"/>
    <property type="match status" value="1"/>
</dbReference>
<dbReference type="HOGENOM" id="CLU_032213_0_0_6"/>
<proteinExistence type="predicted"/>
<accession>C5BMJ7</accession>
<dbReference type="InterPro" id="IPR029787">
    <property type="entry name" value="Nucleotide_cyclase"/>
</dbReference>
<dbReference type="OrthoDB" id="5496380at2"/>
<evidence type="ECO:0000256" key="1">
    <source>
        <dbReference type="ARBA" id="ARBA00001946"/>
    </source>
</evidence>
<dbReference type="EC" id="2.7.7.65" evidence="2"/>
<keyword evidence="4" id="KW-0472">Membrane</keyword>
<evidence type="ECO:0000313" key="6">
    <source>
        <dbReference type="EMBL" id="ACR13289.1"/>
    </source>
</evidence>
<keyword evidence="7" id="KW-1185">Reference proteome</keyword>
<dbReference type="InterPro" id="IPR050469">
    <property type="entry name" value="Diguanylate_Cyclase"/>
</dbReference>
<dbReference type="Proteomes" id="UP000009080">
    <property type="component" value="Chromosome"/>
</dbReference>
<organism evidence="6 7">
    <name type="scientific">Teredinibacter turnerae (strain ATCC 39867 / T7901)</name>
    <dbReference type="NCBI Taxonomy" id="377629"/>
    <lineage>
        <taxon>Bacteria</taxon>
        <taxon>Pseudomonadati</taxon>
        <taxon>Pseudomonadota</taxon>
        <taxon>Gammaproteobacteria</taxon>
        <taxon>Cellvibrionales</taxon>
        <taxon>Cellvibrionaceae</taxon>
        <taxon>Teredinibacter</taxon>
    </lineage>
</organism>
<dbReference type="AlphaFoldDB" id="C5BMJ7"/>
<dbReference type="eggNOG" id="COG3706">
    <property type="taxonomic scope" value="Bacteria"/>
</dbReference>
<dbReference type="CDD" id="cd01949">
    <property type="entry name" value="GGDEF"/>
    <property type="match status" value="1"/>
</dbReference>
<dbReference type="KEGG" id="ttu:TERTU_2748"/>
<dbReference type="eggNOG" id="COG4191">
    <property type="taxonomic scope" value="Bacteria"/>
</dbReference>
<dbReference type="GO" id="GO:0052621">
    <property type="term" value="F:diguanylate cyclase activity"/>
    <property type="evidence" value="ECO:0007669"/>
    <property type="project" value="UniProtKB-EC"/>
</dbReference>
<evidence type="ECO:0000256" key="4">
    <source>
        <dbReference type="SAM" id="Phobius"/>
    </source>
</evidence>
<feature type="transmembrane region" description="Helical" evidence="4">
    <location>
        <begin position="42"/>
        <end position="63"/>
    </location>
</feature>
<dbReference type="Pfam" id="PF00990">
    <property type="entry name" value="GGDEF"/>
    <property type="match status" value="1"/>
</dbReference>
<evidence type="ECO:0000256" key="2">
    <source>
        <dbReference type="ARBA" id="ARBA00012528"/>
    </source>
</evidence>
<dbReference type="PANTHER" id="PTHR45138">
    <property type="entry name" value="REGULATORY COMPONENTS OF SENSORY TRANSDUCTION SYSTEM"/>
    <property type="match status" value="1"/>
</dbReference>
<dbReference type="Gene3D" id="3.30.70.270">
    <property type="match status" value="1"/>
</dbReference>
<dbReference type="PROSITE" id="PS50887">
    <property type="entry name" value="GGDEF"/>
    <property type="match status" value="1"/>
</dbReference>
<protein>
    <recommendedName>
        <fullName evidence="2">diguanylate cyclase</fullName>
        <ecNumber evidence="2">2.7.7.65</ecNumber>
    </recommendedName>
</protein>
<evidence type="ECO:0000256" key="3">
    <source>
        <dbReference type="ARBA" id="ARBA00034247"/>
    </source>
</evidence>
<comment type="cofactor">
    <cofactor evidence="1">
        <name>Mg(2+)</name>
        <dbReference type="ChEBI" id="CHEBI:18420"/>
    </cofactor>
</comment>
<sequence length="566" mass="63147">MFMTPDPNSTFTTKFSDPTAIALQPLPDHQETRLKAFRSLQAGAVGFAVLWVIAGLSASYSLLTGNLGEELTRAQTKVDLEAQFISQIVAKEINTAEHLASALSHEERILSSTGEMDSNLHLDKVPVSERSAHLTTIPEVNGLNNMLTSIAQDLDLMAVFVLNTEGTCIATSYLPNGVNTLGCLGQNYTSRHYFQRAKEYGRGMQFAVGRAVKQPSLFFAAACYADNHVSGVVVTRLDARHLTENLRNLATITWVSDSAGMVISSSRPVQLFNFMRWENQKPPETWVLNNVYAQETLTDLPLTRNKHLPAEWNIWQLENQNIVLANVPIENRQIRVWHALPVDELFHNQKRYWAFALTVILLGLMLILFGERMIDFHQRRVAGLAALSRLNKSLEEASRKLFTIATTDHLTQLATRGYFFQRLNEEINRALNEQSSLALLELDIDNFKNINDSFGHPAGDAVIQHMAAICRECVRSNDIIGRIGGEEFAIGLPNCTKSAALEIANTLRRRCANEGLTYGSKTIRFTCSIGVTLLNGRDNIQDLLGVVDKALYAAKKAGRNRVHFHE</sequence>
<keyword evidence="4" id="KW-1133">Transmembrane helix</keyword>
<dbReference type="PANTHER" id="PTHR45138:SF9">
    <property type="entry name" value="DIGUANYLATE CYCLASE DGCM-RELATED"/>
    <property type="match status" value="1"/>
</dbReference>
<dbReference type="FunFam" id="3.30.70.270:FF:000001">
    <property type="entry name" value="Diguanylate cyclase domain protein"/>
    <property type="match status" value="1"/>
</dbReference>
<dbReference type="InterPro" id="IPR000160">
    <property type="entry name" value="GGDEF_dom"/>
</dbReference>
<name>C5BMJ7_TERTT</name>
<gene>
    <name evidence="6" type="ordered locus">TERTU_2748</name>
</gene>
<dbReference type="STRING" id="377629.TERTU_2748"/>
<keyword evidence="4" id="KW-0812">Transmembrane</keyword>
<reference evidence="6 7" key="1">
    <citation type="journal article" date="2009" name="PLoS ONE">
        <title>The complete genome of Teredinibacter turnerae T7901: an intracellular endosymbiont of marine wood-boring bivalves (shipworms).</title>
        <authorList>
            <person name="Yang J.C."/>
            <person name="Madupu R."/>
            <person name="Durkin A.S."/>
            <person name="Ekborg N.A."/>
            <person name="Pedamallu C.S."/>
            <person name="Hostetler J.B."/>
            <person name="Radune D."/>
            <person name="Toms B.S."/>
            <person name="Henrissat B."/>
            <person name="Coutinho P.M."/>
            <person name="Schwarz S."/>
            <person name="Field L."/>
            <person name="Trindade-Silva A.E."/>
            <person name="Soares C.A.G."/>
            <person name="Elshahawi S."/>
            <person name="Hanora A."/>
            <person name="Schmidt E.W."/>
            <person name="Haygood M.G."/>
            <person name="Posfai J."/>
            <person name="Benner J."/>
            <person name="Madinger C."/>
            <person name="Nove J."/>
            <person name="Anton B."/>
            <person name="Chaudhary K."/>
            <person name="Foster J."/>
            <person name="Holman A."/>
            <person name="Kumar S."/>
            <person name="Lessard P.A."/>
            <person name="Luyten Y.A."/>
            <person name="Slatko B."/>
            <person name="Wood N."/>
            <person name="Wu B."/>
            <person name="Teplitski M."/>
            <person name="Mougous J.D."/>
            <person name="Ward N."/>
            <person name="Eisen J.A."/>
            <person name="Badger J.H."/>
            <person name="Distel D.L."/>
        </authorList>
    </citation>
    <scope>NUCLEOTIDE SEQUENCE [LARGE SCALE GENOMIC DNA]</scope>
    <source>
        <strain evidence="7">ATCC 39867 / T7901</strain>
    </source>
</reference>
<dbReference type="SMART" id="SM00267">
    <property type="entry name" value="GGDEF"/>
    <property type="match status" value="1"/>
</dbReference>
<feature type="transmembrane region" description="Helical" evidence="4">
    <location>
        <begin position="352"/>
        <end position="370"/>
    </location>
</feature>
<evidence type="ECO:0000313" key="7">
    <source>
        <dbReference type="Proteomes" id="UP000009080"/>
    </source>
</evidence>
<dbReference type="EMBL" id="CP001614">
    <property type="protein sequence ID" value="ACR13289.1"/>
    <property type="molecule type" value="Genomic_DNA"/>
</dbReference>
<feature type="domain" description="GGDEF" evidence="5">
    <location>
        <begin position="435"/>
        <end position="566"/>
    </location>
</feature>
<dbReference type="Gene3D" id="3.30.450.20">
    <property type="entry name" value="PAS domain"/>
    <property type="match status" value="1"/>
</dbReference>
<dbReference type="NCBIfam" id="TIGR00254">
    <property type="entry name" value="GGDEF"/>
    <property type="match status" value="1"/>
</dbReference>